<sequence length="117" mass="13056">MIAILFYATIFAVTFWSTSSFVSCFVKLDSAGGVEIGLKTSSPLVILNFGKATTRTVFQHSGNLYKVLNQNHRQCSFDESCVNEKEQYLVYTAYGSTVQHIIVLVSEQHLALKRSNP</sequence>
<dbReference type="Proteomes" id="UP000092445">
    <property type="component" value="Unassembled WGS sequence"/>
</dbReference>
<reference evidence="2" key="2">
    <citation type="submission" date="2020-05" db="UniProtKB">
        <authorList>
            <consortium name="EnsemblMetazoa"/>
        </authorList>
    </citation>
    <scope>IDENTIFICATION</scope>
    <source>
        <strain evidence="2">IAEA</strain>
    </source>
</reference>
<dbReference type="VEuPathDB" id="VectorBase:GPAI036824"/>
<reference evidence="3" key="1">
    <citation type="submission" date="2014-03" db="EMBL/GenBank/DDBJ databases">
        <authorList>
            <person name="Aksoy S."/>
            <person name="Warren W."/>
            <person name="Wilson R.K."/>
        </authorList>
    </citation>
    <scope>NUCLEOTIDE SEQUENCE [LARGE SCALE GENOMIC DNA]</scope>
    <source>
        <strain evidence="3">IAEA</strain>
    </source>
</reference>
<keyword evidence="1" id="KW-0732">Signal</keyword>
<dbReference type="AlphaFoldDB" id="A0A1B0A7M5"/>
<evidence type="ECO:0000256" key="1">
    <source>
        <dbReference type="SAM" id="SignalP"/>
    </source>
</evidence>
<proteinExistence type="predicted"/>
<organism evidence="2 3">
    <name type="scientific">Glossina pallidipes</name>
    <name type="common">Tsetse fly</name>
    <dbReference type="NCBI Taxonomy" id="7398"/>
    <lineage>
        <taxon>Eukaryota</taxon>
        <taxon>Metazoa</taxon>
        <taxon>Ecdysozoa</taxon>
        <taxon>Arthropoda</taxon>
        <taxon>Hexapoda</taxon>
        <taxon>Insecta</taxon>
        <taxon>Pterygota</taxon>
        <taxon>Neoptera</taxon>
        <taxon>Endopterygota</taxon>
        <taxon>Diptera</taxon>
        <taxon>Brachycera</taxon>
        <taxon>Muscomorpha</taxon>
        <taxon>Hippoboscoidea</taxon>
        <taxon>Glossinidae</taxon>
        <taxon>Glossina</taxon>
    </lineage>
</organism>
<evidence type="ECO:0000313" key="2">
    <source>
        <dbReference type="EnsemblMetazoa" id="GPAI036824-PA"/>
    </source>
</evidence>
<name>A0A1B0A7M5_GLOPL</name>
<protein>
    <submittedName>
        <fullName evidence="2">Uncharacterized protein</fullName>
    </submittedName>
</protein>
<feature type="signal peptide" evidence="1">
    <location>
        <begin position="1"/>
        <end position="20"/>
    </location>
</feature>
<keyword evidence="3" id="KW-1185">Reference proteome</keyword>
<feature type="chain" id="PRO_5008403566" evidence="1">
    <location>
        <begin position="21"/>
        <end position="117"/>
    </location>
</feature>
<evidence type="ECO:0000313" key="3">
    <source>
        <dbReference type="Proteomes" id="UP000092445"/>
    </source>
</evidence>
<accession>A0A1B0A7M5</accession>
<dbReference type="EnsemblMetazoa" id="GPAI036824-RA">
    <property type="protein sequence ID" value="GPAI036824-PA"/>
    <property type="gene ID" value="GPAI036824"/>
</dbReference>